<organism evidence="1 2">
    <name type="scientific">Frankia umida</name>
    <dbReference type="NCBI Taxonomy" id="573489"/>
    <lineage>
        <taxon>Bacteria</taxon>
        <taxon>Bacillati</taxon>
        <taxon>Actinomycetota</taxon>
        <taxon>Actinomycetes</taxon>
        <taxon>Frankiales</taxon>
        <taxon>Frankiaceae</taxon>
        <taxon>Frankia</taxon>
    </lineage>
</organism>
<evidence type="ECO:0000313" key="1">
    <source>
        <dbReference type="EMBL" id="MCK9876019.1"/>
    </source>
</evidence>
<protein>
    <recommendedName>
        <fullName evidence="3">Transcriptional regulator</fullName>
    </recommendedName>
</protein>
<comment type="caution">
    <text evidence="1">The sequence shown here is derived from an EMBL/GenBank/DDBJ whole genome shotgun (WGS) entry which is preliminary data.</text>
</comment>
<gene>
    <name evidence="1" type="ORF">MXD59_09565</name>
</gene>
<dbReference type="Proteomes" id="UP001201873">
    <property type="component" value="Unassembled WGS sequence"/>
</dbReference>
<evidence type="ECO:0008006" key="3">
    <source>
        <dbReference type="Google" id="ProtNLM"/>
    </source>
</evidence>
<evidence type="ECO:0000313" key="2">
    <source>
        <dbReference type="Proteomes" id="UP001201873"/>
    </source>
</evidence>
<proteinExistence type="predicted"/>
<accession>A0ABT0JWU0</accession>
<reference evidence="1 2" key="1">
    <citation type="submission" date="2022-04" db="EMBL/GenBank/DDBJ databases">
        <title>Genome diversity in the genus Frankia.</title>
        <authorList>
            <person name="Carlos-Shanley C."/>
            <person name="Hahn D."/>
        </authorList>
    </citation>
    <scope>NUCLEOTIDE SEQUENCE [LARGE SCALE GENOMIC DNA]</scope>
    <source>
        <strain evidence="1 2">Ag45/Mut15</strain>
    </source>
</reference>
<keyword evidence="2" id="KW-1185">Reference proteome</keyword>
<dbReference type="EMBL" id="JALKFT010000007">
    <property type="protein sequence ID" value="MCK9876019.1"/>
    <property type="molecule type" value="Genomic_DNA"/>
</dbReference>
<sequence>MHEISRRRFFRLSADAGTAFPAGLLLLRGVGMIPSQDVLGHVESRICQLTAGYERNPIGATALYLRRHQPVVRAMLVEGGRSTAVDARLHRAAGRLAALWATTRHDVGDSTCARVSFAEAFEHADLARDRPLQAWVRLWQSSLARKAGRLDDALQLARDASAHVGTRAPVAGRAAAIEARVLAAMGDRPGVHLAIDRAWRVEGTLTAEQRGVPGFSIDTLNPLTLAELSAAAYVELGATRAARVYTDAALHRLDQAGATGLRSMARIAAATAELHQGDADRAEALVNEALDISAHRPNAVMTRRARRFLSDARRRVGHHPGMTGIATRLDTWDLPAVPA</sequence>
<name>A0ABT0JWU0_9ACTN</name>
<dbReference type="RefSeq" id="WP_248824377.1">
    <property type="nucleotide sequence ID" value="NZ_JALKFT010000007.1"/>
</dbReference>